<dbReference type="AlphaFoldDB" id="A0AA88JA19"/>
<dbReference type="Proteomes" id="UP001187192">
    <property type="component" value="Unassembled WGS sequence"/>
</dbReference>
<keyword evidence="2" id="KW-1185">Reference proteome</keyword>
<comment type="caution">
    <text evidence="1">The sequence shown here is derived from an EMBL/GenBank/DDBJ whole genome shotgun (WGS) entry which is preliminary data.</text>
</comment>
<sequence>MHYSIACFPHALLVWAYENIPTIAGKFTTKHIEANPHMLSWTSMDNMKFDAVMSALTAIREKQAPRKTLVTQLSTETNSEWLEFQKKIRGEVDSINKKLEELKKGHKKSRKLLRRILKLLYNLNDNVEGKPTIAYHVSYRHKRNFQKDDLDAAKTDYDDL</sequence>
<accession>A0AA88JA19</accession>
<reference evidence="1" key="1">
    <citation type="submission" date="2023-07" db="EMBL/GenBank/DDBJ databases">
        <title>draft genome sequence of fig (Ficus carica).</title>
        <authorList>
            <person name="Takahashi T."/>
            <person name="Nishimura K."/>
        </authorList>
    </citation>
    <scope>NUCLEOTIDE SEQUENCE</scope>
</reference>
<dbReference type="EMBL" id="BTGU01000363">
    <property type="protein sequence ID" value="GMN66769.1"/>
    <property type="molecule type" value="Genomic_DNA"/>
</dbReference>
<name>A0AA88JA19_FICCA</name>
<proteinExistence type="predicted"/>
<gene>
    <name evidence="1" type="ORF">TIFTF001_035836</name>
</gene>
<protein>
    <submittedName>
        <fullName evidence="1">Uncharacterized protein</fullName>
    </submittedName>
</protein>
<evidence type="ECO:0000313" key="2">
    <source>
        <dbReference type="Proteomes" id="UP001187192"/>
    </source>
</evidence>
<organism evidence="1 2">
    <name type="scientific">Ficus carica</name>
    <name type="common">Common fig</name>
    <dbReference type="NCBI Taxonomy" id="3494"/>
    <lineage>
        <taxon>Eukaryota</taxon>
        <taxon>Viridiplantae</taxon>
        <taxon>Streptophyta</taxon>
        <taxon>Embryophyta</taxon>
        <taxon>Tracheophyta</taxon>
        <taxon>Spermatophyta</taxon>
        <taxon>Magnoliopsida</taxon>
        <taxon>eudicotyledons</taxon>
        <taxon>Gunneridae</taxon>
        <taxon>Pentapetalae</taxon>
        <taxon>rosids</taxon>
        <taxon>fabids</taxon>
        <taxon>Rosales</taxon>
        <taxon>Moraceae</taxon>
        <taxon>Ficeae</taxon>
        <taxon>Ficus</taxon>
    </lineage>
</organism>
<evidence type="ECO:0000313" key="1">
    <source>
        <dbReference type="EMBL" id="GMN66769.1"/>
    </source>
</evidence>